<dbReference type="Proteomes" id="UP000580474">
    <property type="component" value="Unassembled WGS sequence"/>
</dbReference>
<dbReference type="RefSeq" id="WP_184477064.1">
    <property type="nucleotide sequence ID" value="NZ_JACHIV010000001.1"/>
</dbReference>
<dbReference type="AlphaFoldDB" id="A0A840N697"/>
<feature type="chain" id="PRO_5039194122" description="SH3 domain-containing protein" evidence="1">
    <location>
        <begin position="33"/>
        <end position="126"/>
    </location>
</feature>
<evidence type="ECO:0000313" key="2">
    <source>
        <dbReference type="EMBL" id="MBB5067500.1"/>
    </source>
</evidence>
<evidence type="ECO:0000256" key="1">
    <source>
        <dbReference type="SAM" id="SignalP"/>
    </source>
</evidence>
<keyword evidence="1" id="KW-0732">Signal</keyword>
<feature type="signal peptide" evidence="1">
    <location>
        <begin position="1"/>
        <end position="32"/>
    </location>
</feature>
<protein>
    <recommendedName>
        <fullName evidence="4">SH3 domain-containing protein</fullName>
    </recommendedName>
</protein>
<comment type="caution">
    <text evidence="2">The sequence shown here is derived from an EMBL/GenBank/DDBJ whole genome shotgun (WGS) entry which is preliminary data.</text>
</comment>
<evidence type="ECO:0000313" key="3">
    <source>
        <dbReference type="Proteomes" id="UP000580474"/>
    </source>
</evidence>
<evidence type="ECO:0008006" key="4">
    <source>
        <dbReference type="Google" id="ProtNLM"/>
    </source>
</evidence>
<organism evidence="2 3">
    <name type="scientific">Saccharopolyspora gloriosae</name>
    <dbReference type="NCBI Taxonomy" id="455344"/>
    <lineage>
        <taxon>Bacteria</taxon>
        <taxon>Bacillati</taxon>
        <taxon>Actinomycetota</taxon>
        <taxon>Actinomycetes</taxon>
        <taxon>Pseudonocardiales</taxon>
        <taxon>Pseudonocardiaceae</taxon>
        <taxon>Saccharopolyspora</taxon>
    </lineage>
</organism>
<keyword evidence="3" id="KW-1185">Reference proteome</keyword>
<proteinExistence type="predicted"/>
<reference evidence="2 3" key="1">
    <citation type="submission" date="2020-08" db="EMBL/GenBank/DDBJ databases">
        <title>Sequencing the genomes of 1000 actinobacteria strains.</title>
        <authorList>
            <person name="Klenk H.-P."/>
        </authorList>
    </citation>
    <scope>NUCLEOTIDE SEQUENCE [LARGE SCALE GENOMIC DNA]</scope>
    <source>
        <strain evidence="2 3">DSM 45582</strain>
    </source>
</reference>
<accession>A0A840N697</accession>
<sequence>MTRTTVLRSRLALVCAAVGLVGVLAPAAQATAAPAADPARVVAEAGQTPAATVQAYYDVNLLAAPGASDVVGFVRAGTLLESPNGNVNGAWYPGTTCGDHMDGDTWAEVYVPGTQRFGYAPSYCIM</sequence>
<dbReference type="EMBL" id="JACHIV010000001">
    <property type="protein sequence ID" value="MBB5067500.1"/>
    <property type="molecule type" value="Genomic_DNA"/>
</dbReference>
<gene>
    <name evidence="2" type="ORF">BJ969_000588</name>
</gene>
<name>A0A840N697_9PSEU</name>